<dbReference type="EMBL" id="FOIJ01000013">
    <property type="protein sequence ID" value="SEU27948.1"/>
    <property type="molecule type" value="Genomic_DNA"/>
</dbReference>
<dbReference type="Gene3D" id="3.40.140.10">
    <property type="entry name" value="Cytidine Deaminase, domain 2"/>
    <property type="match status" value="1"/>
</dbReference>
<evidence type="ECO:0000256" key="3">
    <source>
        <dbReference type="ARBA" id="ARBA00022801"/>
    </source>
</evidence>
<gene>
    <name evidence="7" type="ORF">SAMN05443639_11380</name>
</gene>
<dbReference type="Proteomes" id="UP000199181">
    <property type="component" value="Unassembled WGS sequence"/>
</dbReference>
<dbReference type="GO" id="GO:0006508">
    <property type="term" value="P:proteolysis"/>
    <property type="evidence" value="ECO:0007669"/>
    <property type="project" value="UniProtKB-KW"/>
</dbReference>
<reference evidence="8" key="1">
    <citation type="submission" date="2016-10" db="EMBL/GenBank/DDBJ databases">
        <authorList>
            <person name="Varghese N."/>
            <person name="Submissions S."/>
        </authorList>
    </citation>
    <scope>NUCLEOTIDE SEQUENCE [LARGE SCALE GENOMIC DNA]</scope>
    <source>
        <strain evidence="8">DSM 16858</strain>
    </source>
</reference>
<organism evidence="7 8">
    <name type="scientific">Stigmatella erecta</name>
    <dbReference type="NCBI Taxonomy" id="83460"/>
    <lineage>
        <taxon>Bacteria</taxon>
        <taxon>Pseudomonadati</taxon>
        <taxon>Myxococcota</taxon>
        <taxon>Myxococcia</taxon>
        <taxon>Myxococcales</taxon>
        <taxon>Cystobacterineae</taxon>
        <taxon>Archangiaceae</taxon>
        <taxon>Stigmatella</taxon>
    </lineage>
</organism>
<evidence type="ECO:0000256" key="2">
    <source>
        <dbReference type="ARBA" id="ARBA00022723"/>
    </source>
</evidence>
<keyword evidence="8" id="KW-1185">Reference proteome</keyword>
<name>A0A1I0KQD1_9BACT</name>
<sequence length="167" mass="19004">MNESPGLVFVRPDGSKVKFGLVALRQMLVFRQTGAHSTEAGGVLLGRHILGCRDIVVDEVTIPMRGDKRMRFAFHRSQASHQQVIDSRWKGSQGTCHYLGEWHTHPEAVPIPSWIDLQDWRRRLREDVFDGGSLLFCIAGFQELRAWEGSQHPEALTLLHPTQRDKP</sequence>
<evidence type="ECO:0000313" key="7">
    <source>
        <dbReference type="EMBL" id="SEU27948.1"/>
    </source>
</evidence>
<proteinExistence type="predicted"/>
<keyword evidence="5" id="KW-0482">Metalloprotease</keyword>
<evidence type="ECO:0000256" key="4">
    <source>
        <dbReference type="ARBA" id="ARBA00022833"/>
    </source>
</evidence>
<evidence type="ECO:0000313" key="8">
    <source>
        <dbReference type="Proteomes" id="UP000199181"/>
    </source>
</evidence>
<dbReference type="Pfam" id="PF14464">
    <property type="entry name" value="Prok-JAB"/>
    <property type="match status" value="1"/>
</dbReference>
<evidence type="ECO:0000256" key="5">
    <source>
        <dbReference type="ARBA" id="ARBA00023049"/>
    </source>
</evidence>
<feature type="domain" description="JAB" evidence="6">
    <location>
        <begin position="28"/>
        <end position="147"/>
    </location>
</feature>
<dbReference type="GO" id="GO:0008237">
    <property type="term" value="F:metallopeptidase activity"/>
    <property type="evidence" value="ECO:0007669"/>
    <property type="project" value="UniProtKB-KW"/>
</dbReference>
<dbReference type="AlphaFoldDB" id="A0A1I0KQD1"/>
<evidence type="ECO:0000259" key="6">
    <source>
        <dbReference type="Pfam" id="PF14464"/>
    </source>
</evidence>
<keyword evidence="3" id="KW-0378">Hydrolase</keyword>
<dbReference type="SUPFAM" id="SSF102712">
    <property type="entry name" value="JAB1/MPN domain"/>
    <property type="match status" value="1"/>
</dbReference>
<evidence type="ECO:0000256" key="1">
    <source>
        <dbReference type="ARBA" id="ARBA00022670"/>
    </source>
</evidence>
<keyword evidence="4" id="KW-0862">Zinc</keyword>
<keyword evidence="1" id="KW-0645">Protease</keyword>
<accession>A0A1I0KQD1</accession>
<protein>
    <submittedName>
        <fullName evidence="7">Integrative and conjugative element protein, VC0181 family</fullName>
    </submittedName>
</protein>
<dbReference type="GO" id="GO:0046872">
    <property type="term" value="F:metal ion binding"/>
    <property type="evidence" value="ECO:0007669"/>
    <property type="project" value="UniProtKB-KW"/>
</dbReference>
<keyword evidence="2" id="KW-0479">Metal-binding</keyword>
<dbReference type="InterPro" id="IPR028090">
    <property type="entry name" value="JAB_dom_prok"/>
</dbReference>
<dbReference type="RefSeq" id="WP_218151761.1">
    <property type="nucleotide sequence ID" value="NZ_FOIJ01000013.1"/>
</dbReference>